<evidence type="ECO:0000313" key="2">
    <source>
        <dbReference type="Proteomes" id="UP000549616"/>
    </source>
</evidence>
<name>A0A853B9C6_9PSEU</name>
<dbReference type="AlphaFoldDB" id="A0A853B9C6"/>
<gene>
    <name evidence="1" type="ORF">HNR02_005062</name>
</gene>
<dbReference type="SUPFAM" id="SSF51735">
    <property type="entry name" value="NAD(P)-binding Rossmann-fold domains"/>
    <property type="match status" value="1"/>
</dbReference>
<protein>
    <submittedName>
        <fullName evidence="1">NAD(P)-dependent dehydrogenase (Short-subunit alcohol dehydrogenase family)</fullName>
    </submittedName>
</protein>
<accession>A0A853B9C6</accession>
<dbReference type="InterPro" id="IPR002347">
    <property type="entry name" value="SDR_fam"/>
</dbReference>
<comment type="caution">
    <text evidence="1">The sequence shown here is derived from an EMBL/GenBank/DDBJ whole genome shotgun (WGS) entry which is preliminary data.</text>
</comment>
<sequence>MAAVRQLAHNALEIDCGYIAVLVNDAGGGTFGAMEPTSGDELRESIAVHVHAPFVLTGTLAPIVAGRAAGLIINVASIGAQLAPAGLSLFHAGTSAPATSRYSDGHVAAHRHHEAAARPRARDPARAAFCPSWRPQPTCAPKDVDAEAQ</sequence>
<dbReference type="Gene3D" id="3.40.50.720">
    <property type="entry name" value="NAD(P)-binding Rossmann-like Domain"/>
    <property type="match status" value="1"/>
</dbReference>
<dbReference type="Proteomes" id="UP000549616">
    <property type="component" value="Unassembled WGS sequence"/>
</dbReference>
<dbReference type="InterPro" id="IPR036291">
    <property type="entry name" value="NAD(P)-bd_dom_sf"/>
</dbReference>
<organism evidence="1 2">
    <name type="scientific">Amycolatopsis endophytica</name>
    <dbReference type="NCBI Taxonomy" id="860233"/>
    <lineage>
        <taxon>Bacteria</taxon>
        <taxon>Bacillati</taxon>
        <taxon>Actinomycetota</taxon>
        <taxon>Actinomycetes</taxon>
        <taxon>Pseudonocardiales</taxon>
        <taxon>Pseudonocardiaceae</taxon>
        <taxon>Amycolatopsis</taxon>
    </lineage>
</organism>
<proteinExistence type="predicted"/>
<keyword evidence="2" id="KW-1185">Reference proteome</keyword>
<dbReference type="Pfam" id="PF00106">
    <property type="entry name" value="adh_short"/>
    <property type="match status" value="1"/>
</dbReference>
<dbReference type="EMBL" id="JACCFK010000001">
    <property type="protein sequence ID" value="NYI91739.1"/>
    <property type="molecule type" value="Genomic_DNA"/>
</dbReference>
<reference evidence="1 2" key="1">
    <citation type="submission" date="2020-07" db="EMBL/GenBank/DDBJ databases">
        <title>Sequencing the genomes of 1000 actinobacteria strains.</title>
        <authorList>
            <person name="Klenk H.-P."/>
        </authorList>
    </citation>
    <scope>NUCLEOTIDE SEQUENCE [LARGE SCALE GENOMIC DNA]</scope>
    <source>
        <strain evidence="1 2">DSM 104006</strain>
    </source>
</reference>
<evidence type="ECO:0000313" key="1">
    <source>
        <dbReference type="EMBL" id="NYI91739.1"/>
    </source>
</evidence>